<dbReference type="PROSITE" id="PS50097">
    <property type="entry name" value="BTB"/>
    <property type="match status" value="1"/>
</dbReference>
<dbReference type="SMART" id="SM00612">
    <property type="entry name" value="Kelch"/>
    <property type="match status" value="6"/>
</dbReference>
<evidence type="ECO:0000259" key="5">
    <source>
        <dbReference type="PROSITE" id="PS50097"/>
    </source>
</evidence>
<dbReference type="PANTHER" id="PTHR45632">
    <property type="entry name" value="LD33804P"/>
    <property type="match status" value="1"/>
</dbReference>
<dbReference type="AlphaFoldDB" id="A0A6J1SAU8"/>
<proteinExistence type="predicted"/>
<comment type="function">
    <text evidence="4">Probable substrate-specific adapter of an E3 ubiquitin-protein ligase complex which mediates the ubiquitination and subsequent proteasomal degradation of target proteins. May have a role in synapse differentiation and growth.</text>
</comment>
<evidence type="ECO:0000256" key="4">
    <source>
        <dbReference type="ARBA" id="ARBA00043912"/>
    </source>
</evidence>
<dbReference type="SUPFAM" id="SSF117281">
    <property type="entry name" value="Kelch motif"/>
    <property type="match status" value="2"/>
</dbReference>
<protein>
    <recommendedName>
        <fullName evidence="1">Kelch-like protein diablo</fullName>
    </recommendedName>
</protein>
<dbReference type="Gene3D" id="1.25.40.420">
    <property type="match status" value="1"/>
</dbReference>
<keyword evidence="3" id="KW-0677">Repeat</keyword>
<name>A0A6J1SAU8_FRAOC</name>
<keyword evidence="2" id="KW-0880">Kelch repeat</keyword>
<dbReference type="OrthoDB" id="45365at2759"/>
<dbReference type="Gene3D" id="2.120.10.80">
    <property type="entry name" value="Kelch-type beta propeller"/>
    <property type="match status" value="2"/>
</dbReference>
<dbReference type="Pfam" id="PF24681">
    <property type="entry name" value="Kelch_KLHDC2_KLHL20_DRC7"/>
    <property type="match status" value="1"/>
</dbReference>
<dbReference type="SMART" id="SM00225">
    <property type="entry name" value="BTB"/>
    <property type="match status" value="1"/>
</dbReference>
<dbReference type="PANTHER" id="PTHR45632:SF17">
    <property type="entry name" value="KELCH-LIKE PROTEIN 31"/>
    <property type="match status" value="1"/>
</dbReference>
<evidence type="ECO:0000256" key="1">
    <source>
        <dbReference type="ARBA" id="ARBA00013699"/>
    </source>
</evidence>
<dbReference type="GO" id="GO:0005737">
    <property type="term" value="C:cytoplasm"/>
    <property type="evidence" value="ECO:0007669"/>
    <property type="project" value="UniProtKB-ARBA"/>
</dbReference>
<dbReference type="Pfam" id="PF07707">
    <property type="entry name" value="BACK"/>
    <property type="match status" value="1"/>
</dbReference>
<dbReference type="GO" id="GO:0016567">
    <property type="term" value="P:protein ubiquitination"/>
    <property type="evidence" value="ECO:0007669"/>
    <property type="project" value="UniProtKB-UniPathway"/>
</dbReference>
<sequence length="601" mass="67043">MEEDTFTNLQYADSLLPTCVHQNLCHLWRSATLCDVLLTAEGKQIAAHKIVLAAASPYFRAMFTCKLREASENKVEMREISFDLLQEVVNFIYTTELKVTDDNVYDLMSIADILQLSSIRTACTSFLLSSLTPFNCLSVLTAASLHSGYNDLANAAIRFTRKHLCEVATNEEYFLAPVDVLLKVFQGRILNIPDEGFLLKIIIAWVKHDPCHRLKDLDKLSSAIHLIQVPMDTLVQSKQDPVVQNSTLQLQIKHTINTILEERYDSDVRTLWATGYKEKARRMLRFCDDQEVILALGGESNGMALGSVECLTLGYDNWKCVIPTAVQNAGGVCEDTKVIPTMKGPRSFFGVCYSDDKVFVAGGSTPSTPIASVEVFHVNKNEWTSLPALPLALTGVRMAFLHGQLFVTGGQSEEGAENRSWCLDEKCSNWKPSVPMRTSRAFHGLVTVGGALYAVGGKTGDGTVLNSVERYDPNENRWFRIASLNETRYDFGCVAIDQFIYVAGGIGGQQHWLRSVERYDTLTNQWCFVSPMSIARASFGISVSDNRIYCVGGYNGVHYTNTVEKFNPRTNRWHCVQAMQCRRYGVGAATLRVPVIAREEP</sequence>
<evidence type="ECO:0000256" key="3">
    <source>
        <dbReference type="ARBA" id="ARBA00022737"/>
    </source>
</evidence>
<dbReference type="Proteomes" id="UP000504606">
    <property type="component" value="Unplaced"/>
</dbReference>
<feature type="domain" description="BTB" evidence="5">
    <location>
        <begin position="34"/>
        <end position="101"/>
    </location>
</feature>
<dbReference type="InterPro" id="IPR015915">
    <property type="entry name" value="Kelch-typ_b-propeller"/>
</dbReference>
<dbReference type="UniPathway" id="UPA00143"/>
<dbReference type="InterPro" id="IPR011333">
    <property type="entry name" value="SKP1/BTB/POZ_sf"/>
</dbReference>
<dbReference type="InterPro" id="IPR006652">
    <property type="entry name" value="Kelch_1"/>
</dbReference>
<dbReference type="PIRSF" id="PIRSF037037">
    <property type="entry name" value="Kelch-like_protein_gigaxonin"/>
    <property type="match status" value="1"/>
</dbReference>
<evidence type="ECO:0000256" key="2">
    <source>
        <dbReference type="ARBA" id="ARBA00022441"/>
    </source>
</evidence>
<accession>A0A6J1SAU8</accession>
<dbReference type="KEGG" id="foc:113206050"/>
<evidence type="ECO:0000313" key="6">
    <source>
        <dbReference type="Proteomes" id="UP000504606"/>
    </source>
</evidence>
<dbReference type="SUPFAM" id="SSF54695">
    <property type="entry name" value="POZ domain"/>
    <property type="match status" value="1"/>
</dbReference>
<dbReference type="RefSeq" id="XP_026277763.1">
    <property type="nucleotide sequence ID" value="XM_026421978.2"/>
</dbReference>
<organism evidence="6 7">
    <name type="scientific">Frankliniella occidentalis</name>
    <name type="common">Western flower thrips</name>
    <name type="synonym">Euthrips occidentalis</name>
    <dbReference type="NCBI Taxonomy" id="133901"/>
    <lineage>
        <taxon>Eukaryota</taxon>
        <taxon>Metazoa</taxon>
        <taxon>Ecdysozoa</taxon>
        <taxon>Arthropoda</taxon>
        <taxon>Hexapoda</taxon>
        <taxon>Insecta</taxon>
        <taxon>Pterygota</taxon>
        <taxon>Neoptera</taxon>
        <taxon>Paraneoptera</taxon>
        <taxon>Thysanoptera</taxon>
        <taxon>Terebrantia</taxon>
        <taxon>Thripoidea</taxon>
        <taxon>Thripidae</taxon>
        <taxon>Frankliniella</taxon>
    </lineage>
</organism>
<dbReference type="Pfam" id="PF00651">
    <property type="entry name" value="BTB"/>
    <property type="match status" value="1"/>
</dbReference>
<dbReference type="Pfam" id="PF01344">
    <property type="entry name" value="Kelch_1"/>
    <property type="match status" value="1"/>
</dbReference>
<keyword evidence="6" id="KW-1185">Reference proteome</keyword>
<dbReference type="InterPro" id="IPR017096">
    <property type="entry name" value="BTB-kelch_protein"/>
</dbReference>
<reference evidence="7" key="1">
    <citation type="submission" date="2025-08" db="UniProtKB">
        <authorList>
            <consortium name="RefSeq"/>
        </authorList>
    </citation>
    <scope>IDENTIFICATION</scope>
    <source>
        <tissue evidence="7">Whole organism</tissue>
    </source>
</reference>
<gene>
    <name evidence="7" type="primary">LOC113206050</name>
</gene>
<dbReference type="InterPro" id="IPR000210">
    <property type="entry name" value="BTB/POZ_dom"/>
</dbReference>
<dbReference type="GeneID" id="113206050"/>
<dbReference type="InterPro" id="IPR011705">
    <property type="entry name" value="BACK"/>
</dbReference>
<dbReference type="Gene3D" id="3.30.710.10">
    <property type="entry name" value="Potassium Channel Kv1.1, Chain A"/>
    <property type="match status" value="1"/>
</dbReference>
<dbReference type="GO" id="GO:0003779">
    <property type="term" value="F:actin binding"/>
    <property type="evidence" value="ECO:0007669"/>
    <property type="project" value="UniProtKB-KW"/>
</dbReference>
<dbReference type="SMART" id="SM00875">
    <property type="entry name" value="BACK"/>
    <property type="match status" value="1"/>
</dbReference>
<evidence type="ECO:0000313" key="7">
    <source>
        <dbReference type="RefSeq" id="XP_026277763.1"/>
    </source>
</evidence>